<sequence>MTDRISVGFWRDGVESPSLFQQGSPRMRFIKSAVWLCAAASFAACSAPEESPEQTGLAQQEAALTTGTTQGCTYSITADSVPGTVPPRYSVSLSRAASSTCPWPAASVTLDSGSYAFPARALLANGYGLAVTYTGKYSPSGSSPTSCSVRQIDPETLAVVRSSGVAVWLGSGNIYSCNLDQTDGGATLVVFGTKNGRIYGETGSGSNYVATYYDFFTTTTAPVFYAY</sequence>
<dbReference type="AlphaFoldDB" id="A0AAE6G5Q2"/>
<evidence type="ECO:0000313" key="1">
    <source>
        <dbReference type="EMBL" id="QDE71403.1"/>
    </source>
</evidence>
<dbReference type="EMBL" id="CP017174">
    <property type="protein sequence ID" value="QDE71403.1"/>
    <property type="molecule type" value="Genomic_DNA"/>
</dbReference>
<name>A0AAE6G5Q2_MYXXA</name>
<accession>A0AAE6G5Q2</accession>
<gene>
    <name evidence="1" type="ORF">BHS09_32925</name>
</gene>
<protein>
    <recommendedName>
        <fullName evidence="3">Lipoprotein</fullName>
    </recommendedName>
</protein>
<evidence type="ECO:0008006" key="3">
    <source>
        <dbReference type="Google" id="ProtNLM"/>
    </source>
</evidence>
<reference evidence="1 2" key="1">
    <citation type="journal article" date="2019" name="Science">
        <title>Social genes are selection hotspots in kin groups of a soil microbe.</title>
        <authorList>
            <person name="Wielgoss S."/>
            <person name="Wolfensberger R."/>
            <person name="Sun L."/>
            <person name="Fiegna F."/>
            <person name="Velicer G.J."/>
        </authorList>
    </citation>
    <scope>NUCLEOTIDE SEQUENCE [LARGE SCALE GENOMIC DNA]</scope>
    <source>
        <strain evidence="1 2">MC3.5.9c15</strain>
    </source>
</reference>
<dbReference type="Proteomes" id="UP000320179">
    <property type="component" value="Chromosome"/>
</dbReference>
<evidence type="ECO:0000313" key="2">
    <source>
        <dbReference type="Proteomes" id="UP000320179"/>
    </source>
</evidence>
<organism evidence="1 2">
    <name type="scientific">Myxococcus xanthus</name>
    <dbReference type="NCBI Taxonomy" id="34"/>
    <lineage>
        <taxon>Bacteria</taxon>
        <taxon>Pseudomonadati</taxon>
        <taxon>Myxococcota</taxon>
        <taxon>Myxococcia</taxon>
        <taxon>Myxococcales</taxon>
        <taxon>Cystobacterineae</taxon>
        <taxon>Myxococcaceae</taxon>
        <taxon>Myxococcus</taxon>
    </lineage>
</organism>
<proteinExistence type="predicted"/>